<evidence type="ECO:0000313" key="2">
    <source>
        <dbReference type="EMBL" id="GHC19291.1"/>
    </source>
</evidence>
<dbReference type="Gene3D" id="2.40.10.220">
    <property type="entry name" value="predicted glycosyltransferase like domains"/>
    <property type="match status" value="1"/>
</dbReference>
<proteinExistence type="predicted"/>
<dbReference type="Pfam" id="PF07238">
    <property type="entry name" value="PilZ"/>
    <property type="match status" value="1"/>
</dbReference>
<dbReference type="Proteomes" id="UP000604243">
    <property type="component" value="Unassembled WGS sequence"/>
</dbReference>
<dbReference type="EMBL" id="BMZM01000001">
    <property type="protein sequence ID" value="GHC19291.1"/>
    <property type="molecule type" value="Genomic_DNA"/>
</dbReference>
<feature type="domain" description="PilZ" evidence="1">
    <location>
        <begin position="26"/>
        <end position="97"/>
    </location>
</feature>
<reference evidence="3" key="1">
    <citation type="journal article" date="2019" name="Int. J. Syst. Evol. Microbiol.">
        <title>The Global Catalogue of Microorganisms (GCM) 10K type strain sequencing project: providing services to taxonomists for standard genome sequencing and annotation.</title>
        <authorList>
            <consortium name="The Broad Institute Genomics Platform"/>
            <consortium name="The Broad Institute Genome Sequencing Center for Infectious Disease"/>
            <person name="Wu L."/>
            <person name="Ma J."/>
        </authorList>
    </citation>
    <scope>NUCLEOTIDE SEQUENCE [LARGE SCALE GENOMIC DNA]</scope>
    <source>
        <strain evidence="3">KCTC 42082</strain>
    </source>
</reference>
<gene>
    <name evidence="2" type="primary">pilZ</name>
    <name evidence="2" type="ORF">GCM10010082_08570</name>
</gene>
<organism evidence="2 3">
    <name type="scientific">Kushneria pakistanensis</name>
    <dbReference type="NCBI Taxonomy" id="1508770"/>
    <lineage>
        <taxon>Bacteria</taxon>
        <taxon>Pseudomonadati</taxon>
        <taxon>Pseudomonadota</taxon>
        <taxon>Gammaproteobacteria</taxon>
        <taxon>Oceanospirillales</taxon>
        <taxon>Halomonadaceae</taxon>
        <taxon>Kushneria</taxon>
    </lineage>
</organism>
<evidence type="ECO:0000313" key="3">
    <source>
        <dbReference type="Proteomes" id="UP000604243"/>
    </source>
</evidence>
<name>A0ABQ3FDK1_9GAMM</name>
<dbReference type="RefSeq" id="WP_189515382.1">
    <property type="nucleotide sequence ID" value="NZ_BMZM01000001.1"/>
</dbReference>
<protein>
    <submittedName>
        <fullName evidence="2">Type IV fimbriae assembly protein</fullName>
    </submittedName>
</protein>
<evidence type="ECO:0000259" key="1">
    <source>
        <dbReference type="Pfam" id="PF07238"/>
    </source>
</evidence>
<dbReference type="InterPro" id="IPR009875">
    <property type="entry name" value="PilZ_domain"/>
</dbReference>
<accession>A0ABQ3FDK1</accession>
<sequence>MSARALSFTFTDTDALRAAWMPLFERGGLFVPTPMRHRLGQRVYLLLTLPYEQAPRPASGLVVWLSPSGGLGQREGGVGVHLDAEEHALREHIETLLA</sequence>
<keyword evidence="3" id="KW-1185">Reference proteome</keyword>
<comment type="caution">
    <text evidence="2">The sequence shown here is derived from an EMBL/GenBank/DDBJ whole genome shotgun (WGS) entry which is preliminary data.</text>
</comment>